<evidence type="ECO:0000313" key="2">
    <source>
        <dbReference type="Proteomes" id="UP001176883"/>
    </source>
</evidence>
<accession>A0ABT8WH78</accession>
<keyword evidence="1" id="KW-0560">Oxidoreductase</keyword>
<organism evidence="1 2">
    <name type="scientific">Flavivirga aquimarina</name>
    <dbReference type="NCBI Taxonomy" id="2027862"/>
    <lineage>
        <taxon>Bacteria</taxon>
        <taxon>Pseudomonadati</taxon>
        <taxon>Bacteroidota</taxon>
        <taxon>Flavobacteriia</taxon>
        <taxon>Flavobacteriales</taxon>
        <taxon>Flavobacteriaceae</taxon>
        <taxon>Flavivirga</taxon>
    </lineage>
</organism>
<evidence type="ECO:0000313" key="1">
    <source>
        <dbReference type="EMBL" id="MDO5972341.1"/>
    </source>
</evidence>
<dbReference type="EC" id="1.-.-.-" evidence="1"/>
<dbReference type="RefSeq" id="WP_303280081.1">
    <property type="nucleotide sequence ID" value="NZ_JAUOEK010000184.1"/>
</dbReference>
<reference evidence="1" key="1">
    <citation type="submission" date="2023-07" db="EMBL/GenBank/DDBJ databases">
        <title>Two novel species in the genus Flavivirga.</title>
        <authorList>
            <person name="Kwon K."/>
        </authorList>
    </citation>
    <scope>NUCLEOTIDE SEQUENCE</scope>
    <source>
        <strain evidence="1">KCTC 52353</strain>
    </source>
</reference>
<dbReference type="InterPro" id="IPR027056">
    <property type="entry name" value="Gluconate_2DH_su3"/>
</dbReference>
<proteinExistence type="predicted"/>
<protein>
    <submittedName>
        <fullName evidence="1">Gluconate 2-dehydrogenase subunit 3 family protein</fullName>
        <ecNumber evidence="1">1.-.-.-</ecNumber>
    </submittedName>
</protein>
<dbReference type="GO" id="GO:0016491">
    <property type="term" value="F:oxidoreductase activity"/>
    <property type="evidence" value="ECO:0007669"/>
    <property type="project" value="UniProtKB-KW"/>
</dbReference>
<dbReference type="Pfam" id="PF13618">
    <property type="entry name" value="Gluconate_2-dh3"/>
    <property type="match status" value="1"/>
</dbReference>
<sequence>MNRRDALKNLTAGLGYTIATPTVLSILNSCTAKTESWTPLFLSETEKHIVTHLADIILPTSETPGALDVNVPQFLDLMYHDMETAVNKKLFNTGATFFVKKFNNSFNYETTLKGEKEDFEKLLNSYFTPTDGLSVEDVETLLKEDAEAIITNVDLEAPSNKVETYSIYKFLLSVKYYTLFGYFTSEKVGEEVLAYDPIPGVYNSCISVEEATNGKAWSL</sequence>
<dbReference type="Proteomes" id="UP001176883">
    <property type="component" value="Unassembled WGS sequence"/>
</dbReference>
<dbReference type="EMBL" id="JAUOEK010000184">
    <property type="protein sequence ID" value="MDO5972341.1"/>
    <property type="molecule type" value="Genomic_DNA"/>
</dbReference>
<keyword evidence="2" id="KW-1185">Reference proteome</keyword>
<gene>
    <name evidence="1" type="ORF">Q4Q35_21280</name>
</gene>
<comment type="caution">
    <text evidence="1">The sequence shown here is derived from an EMBL/GenBank/DDBJ whole genome shotgun (WGS) entry which is preliminary data.</text>
</comment>
<name>A0ABT8WH78_9FLAO</name>